<feature type="repeat" description="WD" evidence="8">
    <location>
        <begin position="319"/>
        <end position="360"/>
    </location>
</feature>
<reference evidence="9" key="1">
    <citation type="journal article" date="2020" name="Nat. Ecol. Evol.">
        <title>Deeply conserved synteny resolves early events in vertebrate evolution.</title>
        <authorList>
            <person name="Simakov O."/>
            <person name="Marletaz F."/>
            <person name="Yue J.X."/>
            <person name="O'Connell B."/>
            <person name="Jenkins J."/>
            <person name="Brandt A."/>
            <person name="Calef R."/>
            <person name="Tung C.H."/>
            <person name="Huang T.K."/>
            <person name="Schmutz J."/>
            <person name="Satoh N."/>
            <person name="Yu J.K."/>
            <person name="Putnam N.H."/>
            <person name="Green R.E."/>
            <person name="Rokhsar D.S."/>
        </authorList>
    </citation>
    <scope>NUCLEOTIDE SEQUENCE [LARGE SCALE GENOMIC DNA]</scope>
    <source>
        <strain evidence="9">S238N-H82</strain>
    </source>
</reference>
<evidence type="ECO:0000313" key="10">
    <source>
        <dbReference type="RefSeq" id="XP_035674663.1"/>
    </source>
</evidence>
<dbReference type="Proteomes" id="UP000001554">
    <property type="component" value="Chromosome 4"/>
</dbReference>
<dbReference type="GO" id="GO:0051015">
    <property type="term" value="F:actin filament binding"/>
    <property type="evidence" value="ECO:0000318"/>
    <property type="project" value="GO_Central"/>
</dbReference>
<dbReference type="PRINTS" id="PR00320">
    <property type="entry name" value="GPROTEINBRPT"/>
</dbReference>
<dbReference type="GeneID" id="118414610"/>
<dbReference type="CDD" id="cd00200">
    <property type="entry name" value="WD40"/>
    <property type="match status" value="1"/>
</dbReference>
<evidence type="ECO:0000256" key="4">
    <source>
        <dbReference type="ARBA" id="ARBA00022737"/>
    </source>
</evidence>
<dbReference type="Gene3D" id="2.130.10.10">
    <property type="entry name" value="YVTN repeat-like/Quinoprotein amine dehydrogenase"/>
    <property type="match status" value="2"/>
</dbReference>
<comment type="subcellular location">
    <subcellularLocation>
        <location evidence="1">Cytoplasm</location>
    </subcellularLocation>
</comment>
<evidence type="ECO:0000256" key="8">
    <source>
        <dbReference type="PROSITE-ProRule" id="PRU00221"/>
    </source>
</evidence>
<dbReference type="GO" id="GO:0030834">
    <property type="term" value="P:regulation of actin filament depolymerization"/>
    <property type="evidence" value="ECO:0007669"/>
    <property type="project" value="UniProtKB-ARBA"/>
</dbReference>
<dbReference type="GO" id="GO:0030833">
    <property type="term" value="P:regulation of actin filament polymerization"/>
    <property type="evidence" value="ECO:0007669"/>
    <property type="project" value="UniProtKB-ARBA"/>
</dbReference>
<dbReference type="KEGG" id="bfo:118414610"/>
<dbReference type="InterPro" id="IPR020472">
    <property type="entry name" value="WD40_PAC1"/>
</dbReference>
<sequence>MSEYLQTTVFPALPRTQRATAFNLGGDPKGKNFLYCFGQSIIIRDIENPAISDVYTQHVAKTTVAKYAPSGFYIASADEHGKVRIWDTVNKEHILKNEFQPIGGPIKDIVWSPDSKRIAICGEGKEKFAHCFLWDTGSSVGELMGISKVANSIDYRPTRPFRIIAGGDDSTTIFYEGPPFKFKMSLAEHTRFVNCVRFSPDGERFVSVGADGKGFIYDGKTADLIAELGGGGSNAHGGGIYGCSWSPDSTQLITCSGDKTVKLWDMGQNSMVSEFKMGTAIEDQQLSCLWQGDYLLSVSLNGYINYLDRSNPTTPIRIAKGHNQPISSMAVTEDKSTIYTADNSGRITHWDTATGEHDVISGKGHSNKVLGMGVHGGNLITSSMDDSVRYTSVPGNEYGPDAITMDSTPLGVGVGKDGVSVAACINEVVVLRNGRKVFSLPVNYEATAAGVHPNQTQVMVGGKDKKLYVYNLAGDTLVECKTIQLKGAVTAFAFSPDGRYLSCAQTSRHITTLDASAGYVDVQGTDAWMQNAMVTCVAWNPSSTHLASGSLDTNIVIWDLAKPYNRFEMKGAHPISQIVGLEWLTDNKLISVGTDNAIRQWDIKY</sequence>
<evidence type="ECO:0000256" key="2">
    <source>
        <dbReference type="ARBA" id="ARBA00022490"/>
    </source>
</evidence>
<evidence type="ECO:0000256" key="7">
    <source>
        <dbReference type="ARBA" id="ARBA00067845"/>
    </source>
</evidence>
<dbReference type="PROSITE" id="PS00678">
    <property type="entry name" value="WD_REPEATS_1"/>
    <property type="match status" value="2"/>
</dbReference>
<dbReference type="AlphaFoldDB" id="A0A9J7L3E4"/>
<dbReference type="PROSITE" id="PS50294">
    <property type="entry name" value="WD_REPEATS_REGION"/>
    <property type="match status" value="3"/>
</dbReference>
<dbReference type="RefSeq" id="XP_035674663.1">
    <property type="nucleotide sequence ID" value="XM_035818770.1"/>
</dbReference>
<dbReference type="OrthoDB" id="2306at2759"/>
<keyword evidence="5" id="KW-0009">Actin-binding</keyword>
<feature type="repeat" description="WD" evidence="8">
    <location>
        <begin position="55"/>
        <end position="96"/>
    </location>
</feature>
<name>A0A9J7L3E4_BRAFL</name>
<evidence type="ECO:0000313" key="9">
    <source>
        <dbReference type="Proteomes" id="UP000001554"/>
    </source>
</evidence>
<protein>
    <recommendedName>
        <fullName evidence="7">Actin-interacting protein 1</fullName>
    </recommendedName>
</protein>
<reference evidence="10" key="2">
    <citation type="submission" date="2025-08" db="UniProtKB">
        <authorList>
            <consortium name="RefSeq"/>
        </authorList>
    </citation>
    <scope>IDENTIFICATION</scope>
    <source>
        <strain evidence="10">S238N-H82</strain>
        <tissue evidence="10">Testes</tissue>
    </source>
</reference>
<evidence type="ECO:0000256" key="5">
    <source>
        <dbReference type="ARBA" id="ARBA00023203"/>
    </source>
</evidence>
<dbReference type="InterPro" id="IPR036322">
    <property type="entry name" value="WD40_repeat_dom_sf"/>
</dbReference>
<dbReference type="FunFam" id="2.130.10.10:FF:000097">
    <property type="entry name" value="WD repeat domain 1"/>
    <property type="match status" value="1"/>
</dbReference>
<dbReference type="InterPro" id="IPR001680">
    <property type="entry name" value="WD40_rpt"/>
</dbReference>
<dbReference type="SUPFAM" id="SSF50978">
    <property type="entry name" value="WD40 repeat-like"/>
    <property type="match status" value="2"/>
</dbReference>
<evidence type="ECO:0000256" key="6">
    <source>
        <dbReference type="ARBA" id="ARBA00038366"/>
    </source>
</evidence>
<keyword evidence="9" id="KW-1185">Reference proteome</keyword>
<dbReference type="PANTHER" id="PTHR19856:SF0">
    <property type="entry name" value="WD REPEAT-CONTAINING PROTEIN 1"/>
    <property type="match status" value="1"/>
</dbReference>
<feature type="repeat" description="WD" evidence="8">
    <location>
        <begin position="534"/>
        <end position="560"/>
    </location>
</feature>
<keyword evidence="4" id="KW-0677">Repeat</keyword>
<evidence type="ECO:0000256" key="3">
    <source>
        <dbReference type="ARBA" id="ARBA00022574"/>
    </source>
</evidence>
<dbReference type="PANTHER" id="PTHR19856">
    <property type="entry name" value="WD-REPEATCONTAINING PROTEIN WDR1"/>
    <property type="match status" value="1"/>
</dbReference>
<dbReference type="GO" id="GO:0040011">
    <property type="term" value="P:locomotion"/>
    <property type="evidence" value="ECO:0000318"/>
    <property type="project" value="GO_Central"/>
</dbReference>
<gene>
    <name evidence="10" type="primary">LOC118414610</name>
</gene>
<comment type="similarity">
    <text evidence="6">Belongs to the WD repeat AIP1 family.</text>
</comment>
<feature type="repeat" description="WD" evidence="8">
    <location>
        <begin position="233"/>
        <end position="274"/>
    </location>
</feature>
<dbReference type="GO" id="GO:0030042">
    <property type="term" value="P:actin filament depolymerization"/>
    <property type="evidence" value="ECO:0000318"/>
    <property type="project" value="GO_Central"/>
</dbReference>
<organism evidence="9 10">
    <name type="scientific">Branchiostoma floridae</name>
    <name type="common">Florida lancelet</name>
    <name type="synonym">Amphioxus</name>
    <dbReference type="NCBI Taxonomy" id="7739"/>
    <lineage>
        <taxon>Eukaryota</taxon>
        <taxon>Metazoa</taxon>
        <taxon>Chordata</taxon>
        <taxon>Cephalochordata</taxon>
        <taxon>Leptocardii</taxon>
        <taxon>Amphioxiformes</taxon>
        <taxon>Branchiostomatidae</taxon>
        <taxon>Branchiostoma</taxon>
    </lineage>
</organism>
<dbReference type="FunFam" id="2.130.10.10:FF:000167">
    <property type="entry name" value="Actin-interacting protein 1"/>
    <property type="match status" value="1"/>
</dbReference>
<dbReference type="Pfam" id="PF00400">
    <property type="entry name" value="WD40"/>
    <property type="match status" value="6"/>
</dbReference>
<evidence type="ECO:0000256" key="1">
    <source>
        <dbReference type="ARBA" id="ARBA00004496"/>
    </source>
</evidence>
<proteinExistence type="inferred from homology"/>
<feature type="repeat" description="WD" evidence="8">
    <location>
        <begin position="186"/>
        <end position="227"/>
    </location>
</feature>
<dbReference type="InterPro" id="IPR015943">
    <property type="entry name" value="WD40/YVTN_repeat-like_dom_sf"/>
</dbReference>
<dbReference type="GO" id="GO:0045214">
    <property type="term" value="P:sarcomere organization"/>
    <property type="evidence" value="ECO:0000318"/>
    <property type="project" value="GO_Central"/>
</dbReference>
<accession>A0A9J7L3E4</accession>
<dbReference type="SMART" id="SM00320">
    <property type="entry name" value="WD40"/>
    <property type="match status" value="11"/>
</dbReference>
<dbReference type="GO" id="GO:0030864">
    <property type="term" value="C:cortical actin cytoskeleton"/>
    <property type="evidence" value="ECO:0000318"/>
    <property type="project" value="GO_Central"/>
</dbReference>
<dbReference type="OMA" id="FYQGPPF"/>
<keyword evidence="3 8" id="KW-0853">WD repeat</keyword>
<keyword evidence="2" id="KW-0963">Cytoplasm</keyword>
<dbReference type="InterPro" id="IPR019775">
    <property type="entry name" value="WD40_repeat_CS"/>
</dbReference>
<dbReference type="PROSITE" id="PS50082">
    <property type="entry name" value="WD_REPEATS_2"/>
    <property type="match status" value="5"/>
</dbReference>